<organism evidence="1">
    <name type="scientific">Streptomyces sp. NBC_00180</name>
    <dbReference type="NCBI Taxonomy" id="2903632"/>
    <lineage>
        <taxon>Bacteria</taxon>
        <taxon>Bacillati</taxon>
        <taxon>Actinomycetota</taxon>
        <taxon>Actinomycetes</taxon>
        <taxon>Kitasatosporales</taxon>
        <taxon>Streptomycetaceae</taxon>
        <taxon>Streptomyces</taxon>
    </lineage>
</organism>
<dbReference type="EMBL" id="CP108140">
    <property type="protein sequence ID" value="WTP88777.1"/>
    <property type="molecule type" value="Genomic_DNA"/>
</dbReference>
<evidence type="ECO:0000313" key="1">
    <source>
        <dbReference type="EMBL" id="WTP88777.1"/>
    </source>
</evidence>
<accession>A0AAU1I4G4</accession>
<name>A0AAU1I4G4_9ACTN</name>
<protein>
    <recommendedName>
        <fullName evidence="2">MmgE/PrpD family protein</fullName>
    </recommendedName>
</protein>
<proteinExistence type="predicted"/>
<evidence type="ECO:0008006" key="2">
    <source>
        <dbReference type="Google" id="ProtNLM"/>
    </source>
</evidence>
<sequence length="82" mass="8358">MSIRDRLRDYVADQLTDSGGTPALARRATQVCALSADMAADHSTAAAAAIASLGAAAVAAEGALSNFVYPPGEYAGFREDTP</sequence>
<gene>
    <name evidence="1" type="ORF">OG477_27020</name>
</gene>
<dbReference type="AlphaFoldDB" id="A0AAU1I4G4"/>
<reference evidence="1" key="1">
    <citation type="submission" date="2022-10" db="EMBL/GenBank/DDBJ databases">
        <title>The complete genomes of actinobacterial strains from the NBC collection.</title>
        <authorList>
            <person name="Joergensen T.S."/>
            <person name="Alvarez Arevalo M."/>
            <person name="Sterndorff E.B."/>
            <person name="Faurdal D."/>
            <person name="Vuksanovic O."/>
            <person name="Mourched A.-S."/>
            <person name="Charusanti P."/>
            <person name="Shaw S."/>
            <person name="Blin K."/>
            <person name="Weber T."/>
        </authorList>
    </citation>
    <scope>NUCLEOTIDE SEQUENCE</scope>
    <source>
        <strain evidence="1">NBC 00180</strain>
    </source>
</reference>